<feature type="compositionally biased region" description="Basic residues" evidence="1">
    <location>
        <begin position="80"/>
        <end position="91"/>
    </location>
</feature>
<feature type="region of interest" description="Disordered" evidence="1">
    <location>
        <begin position="52"/>
        <end position="91"/>
    </location>
</feature>
<accession>A0A4C1UDU8</accession>
<keyword evidence="3" id="KW-1185">Reference proteome</keyword>
<sequence length="91" mass="9895">MIPIPFFVLDIDPGSPFIFTTLIQIRCGQVKGRNRRITARSGGLLKISASCASRDGQRKGRQGTKNEKGAGEAAAARVGGSRRRRSRYSFA</sequence>
<comment type="caution">
    <text evidence="2">The sequence shown here is derived from an EMBL/GenBank/DDBJ whole genome shotgun (WGS) entry which is preliminary data.</text>
</comment>
<evidence type="ECO:0000256" key="1">
    <source>
        <dbReference type="SAM" id="MobiDB-lite"/>
    </source>
</evidence>
<dbReference type="EMBL" id="BGZK01000163">
    <property type="protein sequence ID" value="GBP24548.1"/>
    <property type="molecule type" value="Genomic_DNA"/>
</dbReference>
<proteinExistence type="predicted"/>
<protein>
    <submittedName>
        <fullName evidence="2">Uncharacterized protein</fullName>
    </submittedName>
</protein>
<dbReference type="AlphaFoldDB" id="A0A4C1UDU8"/>
<gene>
    <name evidence="2" type="ORF">EVAR_79456_1</name>
</gene>
<evidence type="ECO:0000313" key="3">
    <source>
        <dbReference type="Proteomes" id="UP000299102"/>
    </source>
</evidence>
<name>A0A4C1UDU8_EUMVA</name>
<dbReference type="Proteomes" id="UP000299102">
    <property type="component" value="Unassembled WGS sequence"/>
</dbReference>
<organism evidence="2 3">
    <name type="scientific">Eumeta variegata</name>
    <name type="common">Bagworm moth</name>
    <name type="synonym">Eumeta japonica</name>
    <dbReference type="NCBI Taxonomy" id="151549"/>
    <lineage>
        <taxon>Eukaryota</taxon>
        <taxon>Metazoa</taxon>
        <taxon>Ecdysozoa</taxon>
        <taxon>Arthropoda</taxon>
        <taxon>Hexapoda</taxon>
        <taxon>Insecta</taxon>
        <taxon>Pterygota</taxon>
        <taxon>Neoptera</taxon>
        <taxon>Endopterygota</taxon>
        <taxon>Lepidoptera</taxon>
        <taxon>Glossata</taxon>
        <taxon>Ditrysia</taxon>
        <taxon>Tineoidea</taxon>
        <taxon>Psychidae</taxon>
        <taxon>Oiketicinae</taxon>
        <taxon>Eumeta</taxon>
    </lineage>
</organism>
<reference evidence="2 3" key="1">
    <citation type="journal article" date="2019" name="Commun. Biol.">
        <title>The bagworm genome reveals a unique fibroin gene that provides high tensile strength.</title>
        <authorList>
            <person name="Kono N."/>
            <person name="Nakamura H."/>
            <person name="Ohtoshi R."/>
            <person name="Tomita M."/>
            <person name="Numata K."/>
            <person name="Arakawa K."/>
        </authorList>
    </citation>
    <scope>NUCLEOTIDE SEQUENCE [LARGE SCALE GENOMIC DNA]</scope>
</reference>
<evidence type="ECO:0000313" key="2">
    <source>
        <dbReference type="EMBL" id="GBP24548.1"/>
    </source>
</evidence>